<protein>
    <submittedName>
        <fullName evidence="1">Phosphoesterase-domain-containing protein</fullName>
    </submittedName>
</protein>
<evidence type="ECO:0000313" key="2">
    <source>
        <dbReference type="Proteomes" id="UP000245626"/>
    </source>
</evidence>
<organism evidence="1 2">
    <name type="scientific">Violaceomyces palustris</name>
    <dbReference type="NCBI Taxonomy" id="1673888"/>
    <lineage>
        <taxon>Eukaryota</taxon>
        <taxon>Fungi</taxon>
        <taxon>Dikarya</taxon>
        <taxon>Basidiomycota</taxon>
        <taxon>Ustilaginomycotina</taxon>
        <taxon>Ustilaginomycetes</taxon>
        <taxon>Violaceomycetales</taxon>
        <taxon>Violaceomycetaceae</taxon>
        <taxon>Violaceomyces</taxon>
    </lineage>
</organism>
<dbReference type="EMBL" id="KZ820450">
    <property type="protein sequence ID" value="PWN47374.1"/>
    <property type="molecule type" value="Genomic_DNA"/>
</dbReference>
<reference evidence="1 2" key="1">
    <citation type="journal article" date="2018" name="Mol. Biol. Evol.">
        <title>Broad Genomic Sampling Reveals a Smut Pathogenic Ancestry of the Fungal Clade Ustilaginomycotina.</title>
        <authorList>
            <person name="Kijpornyongpan T."/>
            <person name="Mondo S.J."/>
            <person name="Barry K."/>
            <person name="Sandor L."/>
            <person name="Lee J."/>
            <person name="Lipzen A."/>
            <person name="Pangilinan J."/>
            <person name="LaButti K."/>
            <person name="Hainaut M."/>
            <person name="Henrissat B."/>
            <person name="Grigoriev I.V."/>
            <person name="Spatafora J.W."/>
            <person name="Aime M.C."/>
        </authorList>
    </citation>
    <scope>NUCLEOTIDE SEQUENCE [LARGE SCALE GENOMIC DNA]</scope>
    <source>
        <strain evidence="1 2">SA 807</strain>
    </source>
</reference>
<sequence length="643" mass="70979">MSIKSWKELLFHVILTISVVGFVVALPTSDNKRASPDGLSKIKHVVLFMQENRSFDHYFGTMAGVRGFNDPNVVISSDTGKPSFYQPISPTSLQVGEPLPPPAINYLLPWYWNHEGGDSNDRYQCALSGSNGWKENHQAYNNGTINRWATKNTPYSMGYYKRADIPYHFGLAEGWTVADAYHESVIASTNPNRVSWASASLGVQQSRLGQGGPVLDNNENEGCETALDGSTKYSCYPYKWKTVPEYLEEAGISWQVYQDTDNFGDNPLAWFSNFQSAKANSSLANRGMSFIGLNKFYEDAKAGTLPSVSYVIGPTDLSEHPPYGPIDGAWLQQQVVDAVTSSPKYSETALLVSYDETGGWADHVMAPLPDKSTASDEYFQDPYDPTLGQQPVGPGFRLPFYIISPYTRNGGVFTEVASHESQTLFLEKWASANGKPFQTTQMTSWRRQHMSDLTRMFDFSSFDTSVPSLPTIRPASKDSSGNYNGASVCRAKYGGLQPSVPYTQKDSEGLTWEKGFKKMRGTPSEGHYITIETSNQALTFDSTSKVTTLTPPTVDHSSPQQRFILHSTQRQDPKNPAFLLQPFNTSSLYLSQGGSTTTDPSRASIYLFQDLGDGAGYSIVESKSGDPIFSSSSPSFSIFSVSY</sequence>
<gene>
    <name evidence="1" type="ORF">IE53DRAFT_376112</name>
</gene>
<name>A0ACD0NNJ1_9BASI</name>
<proteinExistence type="predicted"/>
<dbReference type="Proteomes" id="UP000245626">
    <property type="component" value="Unassembled WGS sequence"/>
</dbReference>
<accession>A0ACD0NNJ1</accession>
<evidence type="ECO:0000313" key="1">
    <source>
        <dbReference type="EMBL" id="PWN47374.1"/>
    </source>
</evidence>
<keyword evidence="2" id="KW-1185">Reference proteome</keyword>